<keyword evidence="4" id="KW-0862">Zinc</keyword>
<dbReference type="SMART" id="SM00336">
    <property type="entry name" value="BBOX"/>
    <property type="match status" value="1"/>
</dbReference>
<dbReference type="STRING" id="1157962.A0A250X3G0"/>
<keyword evidence="5 7" id="KW-0539">Nucleus</keyword>
<proteinExistence type="inferred from homology"/>
<reference evidence="10 11" key="1">
    <citation type="submission" date="2017-08" db="EMBL/GenBank/DDBJ databases">
        <title>Acidophilic green algal genome provides insights into adaptation to an acidic environment.</title>
        <authorList>
            <person name="Hirooka S."/>
            <person name="Hirose Y."/>
            <person name="Kanesaki Y."/>
            <person name="Higuchi S."/>
            <person name="Fujiwara T."/>
            <person name="Onuma R."/>
            <person name="Era A."/>
            <person name="Ohbayashi R."/>
            <person name="Uzuka A."/>
            <person name="Nozaki H."/>
            <person name="Yoshikawa H."/>
            <person name="Miyagishima S.Y."/>
        </authorList>
    </citation>
    <scope>NUCLEOTIDE SEQUENCE [LARGE SCALE GENOMIC DNA]</scope>
    <source>
        <strain evidence="10 11">NIES-2499</strain>
    </source>
</reference>
<dbReference type="InterPro" id="IPR010402">
    <property type="entry name" value="CCT_domain"/>
</dbReference>
<feature type="domain" description="B box-type" evidence="8">
    <location>
        <begin position="1"/>
        <end position="46"/>
    </location>
</feature>
<evidence type="ECO:0000256" key="6">
    <source>
        <dbReference type="PROSITE-ProRule" id="PRU00024"/>
    </source>
</evidence>
<evidence type="ECO:0000259" key="9">
    <source>
        <dbReference type="PROSITE" id="PS51017"/>
    </source>
</evidence>
<dbReference type="PANTHER" id="PTHR31319">
    <property type="entry name" value="ZINC FINGER PROTEIN CONSTANS-LIKE 4"/>
    <property type="match status" value="1"/>
</dbReference>
<gene>
    <name evidence="10" type="ORF">CEUSTIGMA_g5057.t1</name>
</gene>
<dbReference type="OrthoDB" id="153872at2759"/>
<dbReference type="GO" id="GO:0008270">
    <property type="term" value="F:zinc ion binding"/>
    <property type="evidence" value="ECO:0007669"/>
    <property type="project" value="UniProtKB-KW"/>
</dbReference>
<comment type="subcellular location">
    <subcellularLocation>
        <location evidence="1 7">Nucleus</location>
    </subcellularLocation>
</comment>
<dbReference type="Proteomes" id="UP000232323">
    <property type="component" value="Unassembled WGS sequence"/>
</dbReference>
<dbReference type="InterPro" id="IPR045281">
    <property type="entry name" value="CONSTANS-like"/>
</dbReference>
<dbReference type="GO" id="GO:0003700">
    <property type="term" value="F:DNA-binding transcription factor activity"/>
    <property type="evidence" value="ECO:0007669"/>
    <property type="project" value="TreeGrafter"/>
</dbReference>
<evidence type="ECO:0000256" key="7">
    <source>
        <dbReference type="PROSITE-ProRule" id="PRU00357"/>
    </source>
</evidence>
<sequence length="292" mass="32097">MSRSCQVCAASATHFCANDEAFLCGSCNASIHSANILASRHKVLTIHEYLSEENHLGHSQTSASPTPLATSDADIVSLTGTEGVVPVMDAPPPSKGPTTSNYLEMFDLGDSWLDKFEGNGLFDFSDVIMDESEGLALVPTGSNFMTATEFPSMPSLEGYNFKMSDNEDEDNLDLLVPTMNVPFKVEEEEEEKPVHLPTSRPIVAHRSVPFQMPAPVLKVSRQQAAINRAERVALFREKKKNRKFEKTIRYASRKAYAEVRPRIKGRFAKPGELLALQASLVSGEEDAVVPCF</sequence>
<feature type="domain" description="CCT" evidence="9">
    <location>
        <begin position="228"/>
        <end position="270"/>
    </location>
</feature>
<evidence type="ECO:0000313" key="10">
    <source>
        <dbReference type="EMBL" id="GAX77613.1"/>
    </source>
</evidence>
<dbReference type="Pfam" id="PF06203">
    <property type="entry name" value="CCT"/>
    <property type="match status" value="1"/>
</dbReference>
<dbReference type="CDD" id="cd19821">
    <property type="entry name" value="Bbox1_BBX-like"/>
    <property type="match status" value="1"/>
</dbReference>
<evidence type="ECO:0000256" key="5">
    <source>
        <dbReference type="ARBA" id="ARBA00023242"/>
    </source>
</evidence>
<protein>
    <recommendedName>
        <fullName evidence="12">CCT domain-containing protein</fullName>
    </recommendedName>
</protein>
<evidence type="ECO:0000313" key="11">
    <source>
        <dbReference type="Proteomes" id="UP000232323"/>
    </source>
</evidence>
<dbReference type="Pfam" id="PF00643">
    <property type="entry name" value="zf-B_box"/>
    <property type="match status" value="1"/>
</dbReference>
<dbReference type="AlphaFoldDB" id="A0A250X3G0"/>
<dbReference type="PROSITE" id="PS50119">
    <property type="entry name" value="ZF_BBOX"/>
    <property type="match status" value="1"/>
</dbReference>
<dbReference type="GO" id="GO:0005634">
    <property type="term" value="C:nucleus"/>
    <property type="evidence" value="ECO:0007669"/>
    <property type="project" value="UniProtKB-SubCell"/>
</dbReference>
<keyword evidence="3" id="KW-0479">Metal-binding</keyword>
<evidence type="ECO:0000256" key="1">
    <source>
        <dbReference type="ARBA" id="ARBA00004123"/>
    </source>
</evidence>
<organism evidence="10 11">
    <name type="scientific">Chlamydomonas eustigma</name>
    <dbReference type="NCBI Taxonomy" id="1157962"/>
    <lineage>
        <taxon>Eukaryota</taxon>
        <taxon>Viridiplantae</taxon>
        <taxon>Chlorophyta</taxon>
        <taxon>core chlorophytes</taxon>
        <taxon>Chlorophyceae</taxon>
        <taxon>CS clade</taxon>
        <taxon>Chlamydomonadales</taxon>
        <taxon>Chlamydomonadaceae</taxon>
        <taxon>Chlamydomonas</taxon>
    </lineage>
</organism>
<evidence type="ECO:0000256" key="4">
    <source>
        <dbReference type="ARBA" id="ARBA00022833"/>
    </source>
</evidence>
<evidence type="ECO:0000256" key="3">
    <source>
        <dbReference type="ARBA" id="ARBA00022723"/>
    </source>
</evidence>
<name>A0A250X3G0_9CHLO</name>
<evidence type="ECO:0000256" key="2">
    <source>
        <dbReference type="ARBA" id="ARBA00010024"/>
    </source>
</evidence>
<dbReference type="EMBL" id="BEGY01000026">
    <property type="protein sequence ID" value="GAX77613.1"/>
    <property type="molecule type" value="Genomic_DNA"/>
</dbReference>
<dbReference type="InterPro" id="IPR000315">
    <property type="entry name" value="Znf_B-box"/>
</dbReference>
<evidence type="ECO:0000259" key="8">
    <source>
        <dbReference type="PROSITE" id="PS50119"/>
    </source>
</evidence>
<dbReference type="PANTHER" id="PTHR31319:SF77">
    <property type="entry name" value="ZINC FINGER PROTEIN CONSTANS-LIKE 4"/>
    <property type="match status" value="1"/>
</dbReference>
<evidence type="ECO:0008006" key="12">
    <source>
        <dbReference type="Google" id="ProtNLM"/>
    </source>
</evidence>
<keyword evidence="6" id="KW-0863">Zinc-finger</keyword>
<comment type="similarity">
    <text evidence="2">Belongs to the CONSTANS family.</text>
</comment>
<comment type="caution">
    <text evidence="10">The sequence shown here is derived from an EMBL/GenBank/DDBJ whole genome shotgun (WGS) entry which is preliminary data.</text>
</comment>
<keyword evidence="11" id="KW-1185">Reference proteome</keyword>
<accession>A0A250X3G0</accession>
<dbReference type="PROSITE" id="PS51017">
    <property type="entry name" value="CCT"/>
    <property type="match status" value="1"/>
</dbReference>
<dbReference type="InterPro" id="IPR049808">
    <property type="entry name" value="CONSTANS-like_Bbox1"/>
</dbReference>